<keyword evidence="3" id="KW-1185">Reference proteome</keyword>
<reference evidence="2 3" key="1">
    <citation type="journal article" date="2019" name="Sci. Rep.">
        <title>Orb-weaving spider Araneus ventricosus genome elucidates the spidroin gene catalogue.</title>
        <authorList>
            <person name="Kono N."/>
            <person name="Nakamura H."/>
            <person name="Ohtoshi R."/>
            <person name="Moran D.A.P."/>
            <person name="Shinohara A."/>
            <person name="Yoshida Y."/>
            <person name="Fujiwara M."/>
            <person name="Mori M."/>
            <person name="Tomita M."/>
            <person name="Arakawa K."/>
        </authorList>
    </citation>
    <scope>NUCLEOTIDE SEQUENCE [LARGE SCALE GENOMIC DNA]</scope>
</reference>
<sequence>MIEKGMNYGVDDEPIPLFSSNSQSDSNDHENELSKNDLRSCHAIKTRLVVFRGRVPSTIVFVFSRFSRSNNEPAFSTFSRLWKGNKQSAVNGWQNVLSSDDFWKE</sequence>
<name>A0A4Y2S178_ARAVE</name>
<gene>
    <name evidence="2" type="ORF">AVEN_126617_1</name>
</gene>
<evidence type="ECO:0000256" key="1">
    <source>
        <dbReference type="SAM" id="MobiDB-lite"/>
    </source>
</evidence>
<dbReference type="EMBL" id="BGPR01019434">
    <property type="protein sequence ID" value="GBN81908.1"/>
    <property type="molecule type" value="Genomic_DNA"/>
</dbReference>
<comment type="caution">
    <text evidence="2">The sequence shown here is derived from an EMBL/GenBank/DDBJ whole genome shotgun (WGS) entry which is preliminary data.</text>
</comment>
<organism evidence="2 3">
    <name type="scientific">Araneus ventricosus</name>
    <name type="common">Orbweaver spider</name>
    <name type="synonym">Epeira ventricosa</name>
    <dbReference type="NCBI Taxonomy" id="182803"/>
    <lineage>
        <taxon>Eukaryota</taxon>
        <taxon>Metazoa</taxon>
        <taxon>Ecdysozoa</taxon>
        <taxon>Arthropoda</taxon>
        <taxon>Chelicerata</taxon>
        <taxon>Arachnida</taxon>
        <taxon>Araneae</taxon>
        <taxon>Araneomorphae</taxon>
        <taxon>Entelegynae</taxon>
        <taxon>Araneoidea</taxon>
        <taxon>Araneidae</taxon>
        <taxon>Araneus</taxon>
    </lineage>
</organism>
<proteinExistence type="predicted"/>
<protein>
    <submittedName>
        <fullName evidence="2">Uncharacterized protein</fullName>
    </submittedName>
</protein>
<feature type="region of interest" description="Disordered" evidence="1">
    <location>
        <begin position="1"/>
        <end position="36"/>
    </location>
</feature>
<evidence type="ECO:0000313" key="3">
    <source>
        <dbReference type="Proteomes" id="UP000499080"/>
    </source>
</evidence>
<evidence type="ECO:0000313" key="2">
    <source>
        <dbReference type="EMBL" id="GBN81908.1"/>
    </source>
</evidence>
<dbReference type="AlphaFoldDB" id="A0A4Y2S178"/>
<dbReference type="Proteomes" id="UP000499080">
    <property type="component" value="Unassembled WGS sequence"/>
</dbReference>
<feature type="compositionally biased region" description="Basic and acidic residues" evidence="1">
    <location>
        <begin position="26"/>
        <end position="36"/>
    </location>
</feature>
<accession>A0A4Y2S178</accession>